<dbReference type="AlphaFoldDB" id="A0AA35WKK8"/>
<reference evidence="1" key="1">
    <citation type="submission" date="2023-03" db="EMBL/GenBank/DDBJ databases">
        <authorList>
            <person name="Steffen K."/>
            <person name="Cardenas P."/>
        </authorList>
    </citation>
    <scope>NUCLEOTIDE SEQUENCE</scope>
</reference>
<dbReference type="Proteomes" id="UP001174909">
    <property type="component" value="Unassembled WGS sequence"/>
</dbReference>
<proteinExistence type="predicted"/>
<gene>
    <name evidence="1" type="ORF">GBAR_LOCUS10488</name>
</gene>
<organism evidence="1 2">
    <name type="scientific">Geodia barretti</name>
    <name type="common">Barrett's horny sponge</name>
    <dbReference type="NCBI Taxonomy" id="519541"/>
    <lineage>
        <taxon>Eukaryota</taxon>
        <taxon>Metazoa</taxon>
        <taxon>Porifera</taxon>
        <taxon>Demospongiae</taxon>
        <taxon>Heteroscleromorpha</taxon>
        <taxon>Tetractinellida</taxon>
        <taxon>Astrophorina</taxon>
        <taxon>Geodiidae</taxon>
        <taxon>Geodia</taxon>
    </lineage>
</organism>
<accession>A0AA35WKK8</accession>
<comment type="caution">
    <text evidence="1">The sequence shown here is derived from an EMBL/GenBank/DDBJ whole genome shotgun (WGS) entry which is preliminary data.</text>
</comment>
<evidence type="ECO:0000313" key="1">
    <source>
        <dbReference type="EMBL" id="CAI8017217.1"/>
    </source>
</evidence>
<evidence type="ECO:0000313" key="2">
    <source>
        <dbReference type="Proteomes" id="UP001174909"/>
    </source>
</evidence>
<keyword evidence="2" id="KW-1185">Reference proteome</keyword>
<feature type="non-terminal residue" evidence="1">
    <location>
        <position position="1"/>
    </location>
</feature>
<protein>
    <submittedName>
        <fullName evidence="1">Uncharacterized protein</fullName>
    </submittedName>
</protein>
<sequence>MVISELGVSQDTWTKAIGSFRSDFFSLPSAGYVPSTSQLLQPIRGSKYRGWRWFQGARHFSSLARHDTLGRRRTGTTYIHTCFKSLVEPLSKDILITRKPLQMTSCFTGNMQLTTP</sequence>
<name>A0AA35WKK8_GEOBA</name>
<dbReference type="EMBL" id="CASHTH010001605">
    <property type="protein sequence ID" value="CAI8017217.1"/>
    <property type="molecule type" value="Genomic_DNA"/>
</dbReference>